<accession>A0A8J7DWR8</accession>
<dbReference type="Pfam" id="PF00196">
    <property type="entry name" value="GerE"/>
    <property type="match status" value="1"/>
</dbReference>
<dbReference type="InterPro" id="IPR000014">
    <property type="entry name" value="PAS"/>
</dbReference>
<evidence type="ECO:0000313" key="6">
    <source>
        <dbReference type="Proteomes" id="UP000654482"/>
    </source>
</evidence>
<keyword evidence="1" id="KW-0805">Transcription regulation</keyword>
<dbReference type="Gene3D" id="1.10.10.10">
    <property type="entry name" value="Winged helix-like DNA-binding domain superfamily/Winged helix DNA-binding domain"/>
    <property type="match status" value="1"/>
</dbReference>
<dbReference type="CDD" id="cd06170">
    <property type="entry name" value="LuxR_C_like"/>
    <property type="match status" value="1"/>
</dbReference>
<dbReference type="SMART" id="SM00421">
    <property type="entry name" value="HTH_LUXR"/>
    <property type="match status" value="1"/>
</dbReference>
<dbReference type="GO" id="GO:0006355">
    <property type="term" value="P:regulation of DNA-templated transcription"/>
    <property type="evidence" value="ECO:0007669"/>
    <property type="project" value="InterPro"/>
</dbReference>
<dbReference type="EMBL" id="JADEWZ010000015">
    <property type="protein sequence ID" value="MBE9116483.1"/>
    <property type="molecule type" value="Genomic_DNA"/>
</dbReference>
<feature type="domain" description="HTH luxR-type" evidence="4">
    <location>
        <begin position="175"/>
        <end position="226"/>
    </location>
</feature>
<dbReference type="PANTHER" id="PTHR44688">
    <property type="entry name" value="DNA-BINDING TRANSCRIPTIONAL ACTIVATOR DEVR_DOSR"/>
    <property type="match status" value="1"/>
</dbReference>
<comment type="caution">
    <text evidence="5">The sequence shown here is derived from an EMBL/GenBank/DDBJ whole genome shotgun (WGS) entry which is preliminary data.</text>
</comment>
<dbReference type="InterPro" id="IPR036388">
    <property type="entry name" value="WH-like_DNA-bd_sf"/>
</dbReference>
<protein>
    <submittedName>
        <fullName evidence="5">Helix-turn-helix transcriptional regulator</fullName>
    </submittedName>
</protein>
<dbReference type="PANTHER" id="PTHR44688:SF16">
    <property type="entry name" value="DNA-BINDING TRANSCRIPTIONAL ACTIVATOR DEVR_DOSR"/>
    <property type="match status" value="1"/>
</dbReference>
<dbReference type="SUPFAM" id="SSF46894">
    <property type="entry name" value="C-terminal effector domain of the bipartite response regulators"/>
    <property type="match status" value="1"/>
</dbReference>
<proteinExistence type="predicted"/>
<dbReference type="AlphaFoldDB" id="A0A8J7DWR8"/>
<evidence type="ECO:0000256" key="1">
    <source>
        <dbReference type="ARBA" id="ARBA00023015"/>
    </source>
</evidence>
<dbReference type="InterPro" id="IPR016032">
    <property type="entry name" value="Sig_transdc_resp-reg_C-effctor"/>
</dbReference>
<dbReference type="Proteomes" id="UP000654482">
    <property type="component" value="Unassembled WGS sequence"/>
</dbReference>
<dbReference type="RefSeq" id="WP_194029579.1">
    <property type="nucleotide sequence ID" value="NZ_JADEWZ010000015.1"/>
</dbReference>
<keyword evidence="3" id="KW-0804">Transcription</keyword>
<dbReference type="InterPro" id="IPR000792">
    <property type="entry name" value="Tscrpt_reg_LuxR_C"/>
</dbReference>
<sequence length="231" mass="27118">MFIDRGKKLALWRDREKFEDIHPMFATASIMNPRRETPPLKHLASKKQNFKREPIFQAILEGFVDGVIVLNHRGEFLHANHKACALCEQLPNRSSLPHNVPEDIWRVCEALLDSRDCFPRQRFAIESEVSTIHETSLRLRGRWFQLVESDPPYLLIVLEDRQQSIQQQAIADKEKYGLTRREAEVWALRRAHHSYKAIAAKLYISENTVKKHMKNINAKRQAVMWAEEDRN</sequence>
<keyword evidence="2" id="KW-0238">DNA-binding</keyword>
<dbReference type="CDD" id="cd00130">
    <property type="entry name" value="PAS"/>
    <property type="match status" value="1"/>
</dbReference>
<evidence type="ECO:0000256" key="3">
    <source>
        <dbReference type="ARBA" id="ARBA00023163"/>
    </source>
</evidence>
<evidence type="ECO:0000313" key="5">
    <source>
        <dbReference type="EMBL" id="MBE9116483.1"/>
    </source>
</evidence>
<evidence type="ECO:0000259" key="4">
    <source>
        <dbReference type="SMART" id="SM00421"/>
    </source>
</evidence>
<dbReference type="PRINTS" id="PR00038">
    <property type="entry name" value="HTHLUXR"/>
</dbReference>
<organism evidence="5 6">
    <name type="scientific">Lusitaniella coriacea LEGE 07157</name>
    <dbReference type="NCBI Taxonomy" id="945747"/>
    <lineage>
        <taxon>Bacteria</taxon>
        <taxon>Bacillati</taxon>
        <taxon>Cyanobacteriota</taxon>
        <taxon>Cyanophyceae</taxon>
        <taxon>Spirulinales</taxon>
        <taxon>Lusitaniellaceae</taxon>
        <taxon>Lusitaniella</taxon>
    </lineage>
</organism>
<reference evidence="5" key="1">
    <citation type="submission" date="2020-10" db="EMBL/GenBank/DDBJ databases">
        <authorList>
            <person name="Castelo-Branco R."/>
            <person name="Eusebio N."/>
            <person name="Adriana R."/>
            <person name="Vieira A."/>
            <person name="Brugerolle De Fraissinette N."/>
            <person name="Rezende De Castro R."/>
            <person name="Schneider M.P."/>
            <person name="Vasconcelos V."/>
            <person name="Leao P.N."/>
        </authorList>
    </citation>
    <scope>NUCLEOTIDE SEQUENCE</scope>
    <source>
        <strain evidence="5">LEGE 07157</strain>
    </source>
</reference>
<name>A0A8J7DWR8_9CYAN</name>
<keyword evidence="6" id="KW-1185">Reference proteome</keyword>
<gene>
    <name evidence="5" type="ORF">IQ249_11285</name>
</gene>
<dbReference type="GO" id="GO:0003677">
    <property type="term" value="F:DNA binding"/>
    <property type="evidence" value="ECO:0007669"/>
    <property type="project" value="UniProtKB-KW"/>
</dbReference>
<evidence type="ECO:0000256" key="2">
    <source>
        <dbReference type="ARBA" id="ARBA00023125"/>
    </source>
</evidence>